<sequence>MSLIENVENADEKRPWSSRFSFLRTKRAIVALISLVVVSVVLIALGATHVLQPSAGGSSDGDNDDAPQSSEPSNEQLSDTNTTTDGITTAPGNWKPANSSSIADGTPLRIMSLGASLVRGEFSTGDVGFRKTMRDELVALGVPVNMVGSQRFGDMLDNDLEAYGGNRVDQIHEHATHIVPQLQPNVFLIQVGSNNVLQNRDVDKAGQHMEAFIDYLLAASNLSTVIFSTCLTNTVPDCEPKILDVNQQYRELIKKYDSKPVLLAEMHPSGGFPDRPQPADIGPDGTHPTDFGYGLMGHIFAESIQEADTKGYLRWPVENGLERDGEAGRAEETVTTSELPPATSSSASTPTRAVATTGTTR</sequence>
<evidence type="ECO:0000313" key="1">
    <source>
        <dbReference type="EMBL" id="KAI4862412.1"/>
    </source>
</evidence>
<keyword evidence="2" id="KW-1185">Reference proteome</keyword>
<evidence type="ECO:0000313" key="2">
    <source>
        <dbReference type="Proteomes" id="UP001497700"/>
    </source>
</evidence>
<dbReference type="EMBL" id="MU393526">
    <property type="protein sequence ID" value="KAI4862412.1"/>
    <property type="molecule type" value="Genomic_DNA"/>
</dbReference>
<comment type="caution">
    <text evidence="1">The sequence shown here is derived from an EMBL/GenBank/DDBJ whole genome shotgun (WGS) entry which is preliminary data.</text>
</comment>
<gene>
    <name evidence="1" type="ORF">F4820DRAFT_450981</name>
</gene>
<protein>
    <submittedName>
        <fullName evidence="1">Carbohydrate esterase family 3 protein</fullName>
    </submittedName>
</protein>
<name>A0ACB9YT37_9PEZI</name>
<proteinExistence type="predicted"/>
<organism evidence="1 2">
    <name type="scientific">Hypoxylon rubiginosum</name>
    <dbReference type="NCBI Taxonomy" id="110542"/>
    <lineage>
        <taxon>Eukaryota</taxon>
        <taxon>Fungi</taxon>
        <taxon>Dikarya</taxon>
        <taxon>Ascomycota</taxon>
        <taxon>Pezizomycotina</taxon>
        <taxon>Sordariomycetes</taxon>
        <taxon>Xylariomycetidae</taxon>
        <taxon>Xylariales</taxon>
        <taxon>Hypoxylaceae</taxon>
        <taxon>Hypoxylon</taxon>
    </lineage>
</organism>
<dbReference type="Proteomes" id="UP001497700">
    <property type="component" value="Unassembled WGS sequence"/>
</dbReference>
<reference evidence="1 2" key="1">
    <citation type="journal article" date="2022" name="New Phytol.">
        <title>Ecological generalism drives hyperdiversity of secondary metabolite gene clusters in xylarialean endophytes.</title>
        <authorList>
            <person name="Franco M.E.E."/>
            <person name="Wisecaver J.H."/>
            <person name="Arnold A.E."/>
            <person name="Ju Y.M."/>
            <person name="Slot J.C."/>
            <person name="Ahrendt S."/>
            <person name="Moore L.P."/>
            <person name="Eastman K.E."/>
            <person name="Scott K."/>
            <person name="Konkel Z."/>
            <person name="Mondo S.J."/>
            <person name="Kuo A."/>
            <person name="Hayes R.D."/>
            <person name="Haridas S."/>
            <person name="Andreopoulos B."/>
            <person name="Riley R."/>
            <person name="LaButti K."/>
            <person name="Pangilinan J."/>
            <person name="Lipzen A."/>
            <person name="Amirebrahimi M."/>
            <person name="Yan J."/>
            <person name="Adam C."/>
            <person name="Keymanesh K."/>
            <person name="Ng V."/>
            <person name="Louie K."/>
            <person name="Northen T."/>
            <person name="Drula E."/>
            <person name="Henrissat B."/>
            <person name="Hsieh H.M."/>
            <person name="Youens-Clark K."/>
            <person name="Lutzoni F."/>
            <person name="Miadlikowska J."/>
            <person name="Eastwood D.C."/>
            <person name="Hamelin R.C."/>
            <person name="Grigoriev I.V."/>
            <person name="U'Ren J.M."/>
        </authorList>
    </citation>
    <scope>NUCLEOTIDE SEQUENCE [LARGE SCALE GENOMIC DNA]</scope>
    <source>
        <strain evidence="1 2">CBS 119005</strain>
    </source>
</reference>
<accession>A0ACB9YT37</accession>